<proteinExistence type="predicted"/>
<gene>
    <name evidence="1" type="ORF">J4573_45265</name>
</gene>
<accession>A0A939PQL7</accession>
<comment type="caution">
    <text evidence="1">The sequence shown here is derived from an EMBL/GenBank/DDBJ whole genome shotgun (WGS) entry which is preliminary data.</text>
</comment>
<evidence type="ECO:0000313" key="2">
    <source>
        <dbReference type="Proteomes" id="UP000669179"/>
    </source>
</evidence>
<dbReference type="AlphaFoldDB" id="A0A939PQL7"/>
<dbReference type="RefSeq" id="WP_208262575.1">
    <property type="nucleotide sequence ID" value="NZ_JAGEOJ010000026.1"/>
</dbReference>
<organism evidence="1 2">
    <name type="scientific">Actinomadura barringtoniae</name>
    <dbReference type="NCBI Taxonomy" id="1427535"/>
    <lineage>
        <taxon>Bacteria</taxon>
        <taxon>Bacillati</taxon>
        <taxon>Actinomycetota</taxon>
        <taxon>Actinomycetes</taxon>
        <taxon>Streptosporangiales</taxon>
        <taxon>Thermomonosporaceae</taxon>
        <taxon>Actinomadura</taxon>
    </lineage>
</organism>
<evidence type="ECO:0000313" key="1">
    <source>
        <dbReference type="EMBL" id="MBO2454364.1"/>
    </source>
</evidence>
<protein>
    <submittedName>
        <fullName evidence="1">Uncharacterized protein</fullName>
    </submittedName>
</protein>
<keyword evidence="2" id="KW-1185">Reference proteome</keyword>
<reference evidence="1" key="1">
    <citation type="submission" date="2021-03" db="EMBL/GenBank/DDBJ databases">
        <authorList>
            <person name="Kanchanasin P."/>
            <person name="Saeng-In P."/>
            <person name="Phongsopitanun W."/>
            <person name="Yuki M."/>
            <person name="Kudo T."/>
            <person name="Ohkuma M."/>
            <person name="Tanasupawat S."/>
        </authorList>
    </citation>
    <scope>NUCLEOTIDE SEQUENCE</scope>
    <source>
        <strain evidence="1">GKU 128</strain>
    </source>
</reference>
<sequence>MGSQNVYPERDTVLNSLKSTTCDSTVINVAHWSFTRTAVAKKLRAISTRTTSP</sequence>
<name>A0A939PQL7_9ACTN</name>
<dbReference type="EMBL" id="JAGEOJ010000026">
    <property type="protein sequence ID" value="MBO2454364.1"/>
    <property type="molecule type" value="Genomic_DNA"/>
</dbReference>
<dbReference type="Proteomes" id="UP000669179">
    <property type="component" value="Unassembled WGS sequence"/>
</dbReference>